<evidence type="ECO:0000313" key="2">
    <source>
        <dbReference type="EMBL" id="AUW47204.1"/>
    </source>
</evidence>
<dbReference type="AlphaFoldDB" id="A0A2K9ZG42"/>
<geneLocation type="plasmid" evidence="3">
    <name>prln3</name>
</geneLocation>
<reference evidence="2 3" key="1">
    <citation type="submission" date="2017-11" db="EMBL/GenBank/DDBJ databases">
        <title>Complete genome of Rhizobium leguminosarum Norway, an ineffective micro-symbiont.</title>
        <authorList>
            <person name="Hoffrichter A."/>
            <person name="Liang J."/>
            <person name="Brachmann A."/>
            <person name="Marin M."/>
        </authorList>
    </citation>
    <scope>NUCLEOTIDE SEQUENCE [LARGE SCALE GENOMIC DNA]</scope>
    <source>
        <strain evidence="2 3">Norway</strain>
        <plasmid evidence="3">Plasmid prln3</plasmid>
    </source>
</reference>
<protein>
    <submittedName>
        <fullName evidence="2">Uncharacterized protein</fullName>
    </submittedName>
</protein>
<sequence>MPDKITIDLASMYGEFKLDKIVRRDAFKRVIEKLYRRPEDDENLERRSGYRPSSLNVMKSRRHETIMISARRGDGKTTFLTDILRFIEKRQAGDAPNELFEYIEMEGGPASLYSLGIVDPTLIETKQNIVVMIIEKIKAAVDQAKRADRPAAEDQYREFKQRLRELAAGLTLLDGIGDESLHGKEWVDPDYVLDKGLDRASAAAAFERSFYRYVGEACRFLTVDAFVLAVDDVDTSFERGWPVLEAIRKYLATPRLKLLLAGDMKLYNLLVRQQQWKQMTSDFINAERQVPRNQSYSDQIAPMIDVLQDQYLVKIVRPENRIDLQPLTYYAERASISFTIGNTKAVTERMVSRRYAKLLLGLGAPEDVATIQSIMLRLPMRSSLQLYSSVWPLLSNGSRDDQSQQYEIALDTLRHVASTGLMVLDFDENELRNPDPDRIFGVFAGWMTKKDLWRTMARFYPEGLEESSDLAAMSVGATLVDLFRRQPRAMIDYWLKVCTIREKIDRGDITTPERLKELLDHLNIRSKEEALQTVSRLAAWEAAEGQQIARGIRISGAAVPAGPRVRETGAASSELYGDFDFESFRRELGAKSENSINHALQKLPAPLRGFHLRLARSGWDYSYSGKGEAGFVPVFGNTLESLRAGLSGQVASIAMIPASRITSGQQSDNGSYSLLRILGFISGTLGVSRGSLTARALRRRLDQFLVTSGMPRSYPTPGGAATSTAGSNLDEDSEIPANLAGEREELGADYGTSNDEAVNALIKWLDALNANTLSLAPITLARVWTRFSYAFDSIRDELRHAKTRYLGVLMHRSIIAFLHALAVETYRAEGNTIGPKVADNPVRSSEPFLAMLQELDIREVHANTNKDEDDDSDDDEEVRFFRWIFACPLWGYFLARHEEDLTGSKGRDAAGEIFDLYRQQSRAFTGLELDYSVSFRQPNDGRTAQFDGLFFLLNSVYLQGHKAARTAEPKPATRRPVVRSRLNPSGGGNADKS</sequence>
<dbReference type="RefSeq" id="WP_105009713.1">
    <property type="nucleotide sequence ID" value="NZ_CP025015.1"/>
</dbReference>
<evidence type="ECO:0000256" key="1">
    <source>
        <dbReference type="SAM" id="MobiDB-lite"/>
    </source>
</evidence>
<dbReference type="EMBL" id="CP025015">
    <property type="protein sequence ID" value="AUW47204.1"/>
    <property type="molecule type" value="Genomic_DNA"/>
</dbReference>
<dbReference type="Proteomes" id="UP000238523">
    <property type="component" value="Plasmid pRLN3"/>
</dbReference>
<keyword evidence="2" id="KW-0614">Plasmid</keyword>
<gene>
    <name evidence="2" type="ORF">CUJ84_pRLN3000066</name>
</gene>
<organism evidence="2 3">
    <name type="scientific">Rhizobium leguminosarum</name>
    <dbReference type="NCBI Taxonomy" id="384"/>
    <lineage>
        <taxon>Bacteria</taxon>
        <taxon>Pseudomonadati</taxon>
        <taxon>Pseudomonadota</taxon>
        <taxon>Alphaproteobacteria</taxon>
        <taxon>Hyphomicrobiales</taxon>
        <taxon>Rhizobiaceae</taxon>
        <taxon>Rhizobium/Agrobacterium group</taxon>
        <taxon>Rhizobium</taxon>
    </lineage>
</organism>
<feature type="region of interest" description="Disordered" evidence="1">
    <location>
        <begin position="710"/>
        <end position="731"/>
    </location>
</feature>
<evidence type="ECO:0000313" key="3">
    <source>
        <dbReference type="Proteomes" id="UP000238523"/>
    </source>
</evidence>
<accession>A0A2K9ZG42</accession>
<name>A0A2K9ZG42_RHILE</name>
<feature type="region of interest" description="Disordered" evidence="1">
    <location>
        <begin position="964"/>
        <end position="993"/>
    </location>
</feature>
<proteinExistence type="predicted"/>